<dbReference type="SMART" id="SM00316">
    <property type="entry name" value="S1"/>
    <property type="match status" value="1"/>
</dbReference>
<dbReference type="GO" id="GO:0004519">
    <property type="term" value="F:endonuclease activity"/>
    <property type="evidence" value="ECO:0007669"/>
    <property type="project" value="UniProtKB-KW"/>
</dbReference>
<keyword evidence="3" id="KW-0997">Cell inner membrane</keyword>
<dbReference type="EMBL" id="NFJD01000004">
    <property type="protein sequence ID" value="OUO56318.1"/>
    <property type="molecule type" value="Genomic_DNA"/>
</dbReference>
<feature type="domain" description="S1 motif" evidence="11">
    <location>
        <begin position="47"/>
        <end position="118"/>
    </location>
</feature>
<keyword evidence="5" id="KW-0479">Metal-binding</keyword>
<dbReference type="GO" id="GO:0005737">
    <property type="term" value="C:cytoplasm"/>
    <property type="evidence" value="ECO:0007669"/>
    <property type="project" value="TreeGrafter"/>
</dbReference>
<evidence type="ECO:0000256" key="3">
    <source>
        <dbReference type="ARBA" id="ARBA00022519"/>
    </source>
</evidence>
<dbReference type="GO" id="GO:0006364">
    <property type="term" value="P:rRNA processing"/>
    <property type="evidence" value="ECO:0007669"/>
    <property type="project" value="TreeGrafter"/>
</dbReference>
<evidence type="ECO:0000256" key="10">
    <source>
        <dbReference type="ARBA" id="ARBA00023136"/>
    </source>
</evidence>
<evidence type="ECO:0000256" key="5">
    <source>
        <dbReference type="ARBA" id="ARBA00022723"/>
    </source>
</evidence>
<keyword evidence="2" id="KW-1003">Cell membrane</keyword>
<dbReference type="GO" id="GO:0046872">
    <property type="term" value="F:metal ion binding"/>
    <property type="evidence" value="ECO:0007669"/>
    <property type="project" value="UniProtKB-KW"/>
</dbReference>
<dbReference type="Gene3D" id="2.40.50.140">
    <property type="entry name" value="Nucleic acid-binding proteins"/>
    <property type="match status" value="1"/>
</dbReference>
<dbReference type="PANTHER" id="PTHR30001:SF1">
    <property type="entry name" value="RIBONUCLEASE E_G-LIKE PROTEIN, CHLOROPLASTIC"/>
    <property type="match status" value="1"/>
</dbReference>
<dbReference type="GO" id="GO:0016787">
    <property type="term" value="F:hydrolase activity"/>
    <property type="evidence" value="ECO:0007669"/>
    <property type="project" value="UniProtKB-KW"/>
</dbReference>
<evidence type="ECO:0000313" key="13">
    <source>
        <dbReference type="Proteomes" id="UP000196368"/>
    </source>
</evidence>
<dbReference type="InterPro" id="IPR004659">
    <property type="entry name" value="RNase_E/G"/>
</dbReference>
<dbReference type="InterPro" id="IPR003029">
    <property type="entry name" value="S1_domain"/>
</dbReference>
<dbReference type="CDD" id="cd04453">
    <property type="entry name" value="S1_RNase_E"/>
    <property type="match status" value="1"/>
</dbReference>
<dbReference type="GO" id="GO:0004540">
    <property type="term" value="F:RNA nuclease activity"/>
    <property type="evidence" value="ECO:0007669"/>
    <property type="project" value="InterPro"/>
</dbReference>
<dbReference type="InterPro" id="IPR012340">
    <property type="entry name" value="NA-bd_OB-fold"/>
</dbReference>
<evidence type="ECO:0000256" key="6">
    <source>
        <dbReference type="ARBA" id="ARBA00022759"/>
    </source>
</evidence>
<evidence type="ECO:0000259" key="11">
    <source>
        <dbReference type="PROSITE" id="PS50126"/>
    </source>
</evidence>
<keyword evidence="8" id="KW-0460">Magnesium</keyword>
<dbReference type="NCBIfam" id="TIGR00757">
    <property type="entry name" value="RNaseEG"/>
    <property type="match status" value="1"/>
</dbReference>
<gene>
    <name evidence="12" type="ORF">B5F75_06805</name>
</gene>
<dbReference type="SUPFAM" id="SSF50249">
    <property type="entry name" value="Nucleic acid-binding proteins"/>
    <property type="match status" value="1"/>
</dbReference>
<keyword evidence="9" id="KW-0694">RNA-binding</keyword>
<organism evidence="12 13">
    <name type="scientific">Candidatus Avelusimicrobium gallicola</name>
    <dbReference type="NCBI Taxonomy" id="2562704"/>
    <lineage>
        <taxon>Bacteria</taxon>
        <taxon>Pseudomonadati</taxon>
        <taxon>Elusimicrobiota</taxon>
        <taxon>Elusimicrobia</taxon>
        <taxon>Elusimicrobiales</taxon>
        <taxon>Elusimicrobiaceae</taxon>
        <taxon>Candidatus Avelusimicrobium</taxon>
    </lineage>
</organism>
<accession>A0A1Y4DHA9</accession>
<dbReference type="PANTHER" id="PTHR30001">
    <property type="entry name" value="RIBONUCLEASE"/>
    <property type="match status" value="1"/>
</dbReference>
<evidence type="ECO:0000256" key="1">
    <source>
        <dbReference type="ARBA" id="ARBA00001946"/>
    </source>
</evidence>
<keyword evidence="4" id="KW-0540">Nuclease</keyword>
<proteinExistence type="predicted"/>
<keyword evidence="10" id="KW-0472">Membrane</keyword>
<dbReference type="AlphaFoldDB" id="A0A1Y4DHA9"/>
<dbReference type="InterPro" id="IPR019307">
    <property type="entry name" value="RNA-bd_AU-1/RNase_E/G"/>
</dbReference>
<dbReference type="PROSITE" id="PS50126">
    <property type="entry name" value="S1"/>
    <property type="match status" value="1"/>
</dbReference>
<dbReference type="Pfam" id="PF10150">
    <property type="entry name" value="RNase_E_G"/>
    <property type="match status" value="1"/>
</dbReference>
<dbReference type="GO" id="GO:0003723">
    <property type="term" value="F:RNA binding"/>
    <property type="evidence" value="ECO:0007669"/>
    <property type="project" value="UniProtKB-KW"/>
</dbReference>
<dbReference type="OrthoDB" id="9804278at2"/>
<evidence type="ECO:0000256" key="9">
    <source>
        <dbReference type="ARBA" id="ARBA00022884"/>
    </source>
</evidence>
<protein>
    <recommendedName>
        <fullName evidence="11">S1 motif domain-containing protein</fullName>
    </recommendedName>
</protein>
<dbReference type="Gene3D" id="3.40.1260.20">
    <property type="entry name" value="Ribonuclease E, catalytic domain"/>
    <property type="match status" value="1"/>
</dbReference>
<name>A0A1Y4DHA9_9BACT</name>
<evidence type="ECO:0000256" key="2">
    <source>
        <dbReference type="ARBA" id="ARBA00022475"/>
    </source>
</evidence>
<evidence type="ECO:0000313" key="12">
    <source>
        <dbReference type="EMBL" id="OUO56318.1"/>
    </source>
</evidence>
<sequence>MSKNLEGQPTVEVLVNTSFEETRIAILEDERVNELIWERRGALNIVGNIYKGVVENVLPGISSAFLNIGYEKNAYLYISDVLGGDKKNIDKVLHKGQEVMVQVVKDAISTKGMKVTMDVTLPGRYLVLTPHQSFVGVSKNIEDSEARHKLNEIMQELAAKHLDGMGCIVRTEAEEATKEELEREVKYLYRQWQSIVKKFEAARGPKLLHEDMDAVLQVARDVLSENAKVYLLDSKKDYERVLDFVEKNSPDLADRVKLYKGKTPIFEAYDIETEIDNLRKTKLPLPNGGSIIIQEAESLCAIDVNTGKFTGNKSQEETVTQTNIEAANEIAHQLRLRNIGGIIVIDFIDMRKASSRHRVVEALAQAVHGDRAKIRILPITRLGLVEMTRERKRASTGSFISEECPQCHGSGRVLSAESMRIKIQREIYDLTSGRPGGNLRVVLHPVLAEAIKARQEDIEQNIHRTLKIQADPQLAWEDYKIVLE</sequence>
<keyword evidence="6" id="KW-0255">Endonuclease</keyword>
<evidence type="ECO:0000256" key="4">
    <source>
        <dbReference type="ARBA" id="ARBA00022722"/>
    </source>
</evidence>
<evidence type="ECO:0000256" key="8">
    <source>
        <dbReference type="ARBA" id="ARBA00022842"/>
    </source>
</evidence>
<comment type="cofactor">
    <cofactor evidence="1">
        <name>Mg(2+)</name>
        <dbReference type="ChEBI" id="CHEBI:18420"/>
    </cofactor>
</comment>
<comment type="caution">
    <text evidence="12">The sequence shown here is derived from an EMBL/GenBank/DDBJ whole genome shotgun (WGS) entry which is preliminary data.</text>
</comment>
<keyword evidence="7" id="KW-0378">Hydrolase</keyword>
<dbReference type="Proteomes" id="UP000196368">
    <property type="component" value="Unassembled WGS sequence"/>
</dbReference>
<keyword evidence="13" id="KW-1185">Reference proteome</keyword>
<evidence type="ECO:0000256" key="7">
    <source>
        <dbReference type="ARBA" id="ARBA00022801"/>
    </source>
</evidence>
<reference evidence="13" key="1">
    <citation type="submission" date="2017-04" db="EMBL/GenBank/DDBJ databases">
        <title>Function of individual gut microbiota members based on whole genome sequencing of pure cultures obtained from chicken caecum.</title>
        <authorList>
            <person name="Medvecky M."/>
            <person name="Cejkova D."/>
            <person name="Polansky O."/>
            <person name="Karasova D."/>
            <person name="Kubasova T."/>
            <person name="Cizek A."/>
            <person name="Rychlik I."/>
        </authorList>
    </citation>
    <scope>NUCLEOTIDE SEQUENCE [LARGE SCALE GENOMIC DNA]</scope>
    <source>
        <strain evidence="13">An273</strain>
    </source>
</reference>
<dbReference type="RefSeq" id="WP_087289278.1">
    <property type="nucleotide sequence ID" value="NZ_NFJD01000004.1"/>
</dbReference>